<evidence type="ECO:0008006" key="3">
    <source>
        <dbReference type="Google" id="ProtNLM"/>
    </source>
</evidence>
<organism evidence="1 2">
    <name type="scientific">Niastella yeongjuensis</name>
    <dbReference type="NCBI Taxonomy" id="354355"/>
    <lineage>
        <taxon>Bacteria</taxon>
        <taxon>Pseudomonadati</taxon>
        <taxon>Bacteroidota</taxon>
        <taxon>Chitinophagia</taxon>
        <taxon>Chitinophagales</taxon>
        <taxon>Chitinophagaceae</taxon>
        <taxon>Niastella</taxon>
    </lineage>
</organism>
<keyword evidence="2" id="KW-1185">Reference proteome</keyword>
<dbReference type="AlphaFoldDB" id="A0A1V9E4C9"/>
<dbReference type="EMBL" id="LVXG01000067">
    <property type="protein sequence ID" value="OQP40956.1"/>
    <property type="molecule type" value="Genomic_DNA"/>
</dbReference>
<protein>
    <recommendedName>
        <fullName evidence="3">Phosphoribosylpyrophosphate synthetase</fullName>
    </recommendedName>
</protein>
<proteinExistence type="predicted"/>
<gene>
    <name evidence="1" type="ORF">A4H97_15235</name>
</gene>
<evidence type="ECO:0000313" key="1">
    <source>
        <dbReference type="EMBL" id="OQP40956.1"/>
    </source>
</evidence>
<evidence type="ECO:0000313" key="2">
    <source>
        <dbReference type="Proteomes" id="UP000192610"/>
    </source>
</evidence>
<sequence length="106" mass="11654">MKNYETLADALSDLRGRGYNADFATESVCLYCGDLDLRLDPEDFHIDEVHRFEGNCKPEENTVLYAISASSGVRGTLVDPYGARGGGDSCELPKPITTLLRIDQPL</sequence>
<reference evidence="2" key="1">
    <citation type="submission" date="2016-04" db="EMBL/GenBank/DDBJ databases">
        <authorList>
            <person name="Chen L."/>
            <person name="Zhuang W."/>
            <person name="Wang G."/>
        </authorList>
    </citation>
    <scope>NUCLEOTIDE SEQUENCE [LARGE SCALE GENOMIC DNA]</scope>
    <source>
        <strain evidence="2">17621</strain>
    </source>
</reference>
<comment type="caution">
    <text evidence="1">The sequence shown here is derived from an EMBL/GenBank/DDBJ whole genome shotgun (WGS) entry which is preliminary data.</text>
</comment>
<accession>A0A1V9E4C9</accession>
<dbReference type="Proteomes" id="UP000192610">
    <property type="component" value="Unassembled WGS sequence"/>
</dbReference>
<dbReference type="STRING" id="354355.SAMN05660816_04003"/>
<dbReference type="RefSeq" id="WP_207631718.1">
    <property type="nucleotide sequence ID" value="NZ_FOCZ01000007.1"/>
</dbReference>
<name>A0A1V9E4C9_9BACT</name>